<dbReference type="GO" id="GO:0004867">
    <property type="term" value="F:serine-type endopeptidase inhibitor activity"/>
    <property type="evidence" value="ECO:0007669"/>
    <property type="project" value="UniProtKB-KW"/>
</dbReference>
<evidence type="ECO:0000256" key="7">
    <source>
        <dbReference type="SAM" id="SignalP"/>
    </source>
</evidence>
<evidence type="ECO:0000256" key="6">
    <source>
        <dbReference type="SAM" id="Phobius"/>
    </source>
</evidence>
<evidence type="ECO:0000313" key="10">
    <source>
        <dbReference type="RefSeq" id="XP_032829864.1"/>
    </source>
</evidence>
<evidence type="ECO:0000256" key="5">
    <source>
        <dbReference type="ARBA" id="ARBA00023157"/>
    </source>
</evidence>
<dbReference type="PROSITE" id="PS50279">
    <property type="entry name" value="BPTI_KUNITZ_2"/>
    <property type="match status" value="1"/>
</dbReference>
<keyword evidence="3" id="KW-0646">Protease inhibitor</keyword>
<dbReference type="RefSeq" id="XP_032829864.1">
    <property type="nucleotide sequence ID" value="XM_032973973.1"/>
</dbReference>
<dbReference type="PROSITE" id="PS00280">
    <property type="entry name" value="BPTI_KUNITZ_1"/>
    <property type="match status" value="1"/>
</dbReference>
<name>A0AAJ7XCP4_PETMA</name>
<dbReference type="Pfam" id="PF00014">
    <property type="entry name" value="Kunitz_BPTI"/>
    <property type="match status" value="1"/>
</dbReference>
<dbReference type="InterPro" id="IPR050098">
    <property type="entry name" value="TFPI/VKTCI-like"/>
</dbReference>
<dbReference type="KEGG" id="pmrn:116953615"/>
<dbReference type="AlphaFoldDB" id="A0AAJ7XCP4"/>
<evidence type="ECO:0000256" key="2">
    <source>
        <dbReference type="ARBA" id="ARBA00022525"/>
    </source>
</evidence>
<dbReference type="Gene3D" id="4.10.410.10">
    <property type="entry name" value="Pancreatic trypsin inhibitor Kunitz domain"/>
    <property type="match status" value="1"/>
</dbReference>
<dbReference type="CDD" id="cd00109">
    <property type="entry name" value="Kunitz-type"/>
    <property type="match status" value="1"/>
</dbReference>
<dbReference type="SMART" id="SM00131">
    <property type="entry name" value="KU"/>
    <property type="match status" value="1"/>
</dbReference>
<proteinExistence type="predicted"/>
<keyword evidence="9" id="KW-1185">Reference proteome</keyword>
<sequence>MPHNVAWCWCVFLWALCCCVKPIGGQDARVAECRLPREQPRRGTDDARSSLRFAYDASRDSCKLVWVTAAVATSTTTTSPTASPPPRDDDASLFTSDRACMRSCSRRGPVLYPTGAEVCLLPKDTGSCRAHFRLWFFNVERRRCENFTYGGCRGNGNRFVEQKTCANVCQHLIHPEIQDRAVGDHNDHFREGAVAAAVFGALFGITITVVLVVFAIKRKRNIKTKAYSSPHDYGLKEDSF</sequence>
<dbReference type="InterPro" id="IPR002223">
    <property type="entry name" value="Kunitz_BPTI"/>
</dbReference>
<evidence type="ECO:0000256" key="3">
    <source>
        <dbReference type="ARBA" id="ARBA00022690"/>
    </source>
</evidence>
<evidence type="ECO:0000259" key="8">
    <source>
        <dbReference type="PROSITE" id="PS50279"/>
    </source>
</evidence>
<evidence type="ECO:0000313" key="9">
    <source>
        <dbReference type="Proteomes" id="UP001318040"/>
    </source>
</evidence>
<feature type="domain" description="BPTI/Kunitz inhibitor" evidence="8">
    <location>
        <begin position="119"/>
        <end position="169"/>
    </location>
</feature>
<protein>
    <submittedName>
        <fullName evidence="10">Papilin-like</fullName>
    </submittedName>
</protein>
<feature type="signal peptide" evidence="7">
    <location>
        <begin position="1"/>
        <end position="25"/>
    </location>
</feature>
<dbReference type="InterPro" id="IPR036880">
    <property type="entry name" value="Kunitz_BPTI_sf"/>
</dbReference>
<keyword evidence="7" id="KW-0732">Signal</keyword>
<keyword evidence="2" id="KW-0964">Secreted</keyword>
<dbReference type="InterPro" id="IPR020901">
    <property type="entry name" value="Prtase_inh_Kunz-CS"/>
</dbReference>
<accession>A0AAJ7XCP4</accession>
<gene>
    <name evidence="10" type="primary">LOC116953615</name>
</gene>
<dbReference type="PANTHER" id="PTHR10083:SF376">
    <property type="entry name" value="SERINE PEPTIDASE INHIBITOR, KUNITZ TYPE, 3"/>
    <property type="match status" value="1"/>
</dbReference>
<keyword evidence="5" id="KW-1015">Disulfide bond</keyword>
<dbReference type="Proteomes" id="UP001318040">
    <property type="component" value="Chromosome 52"/>
</dbReference>
<feature type="transmembrane region" description="Helical" evidence="6">
    <location>
        <begin position="193"/>
        <end position="216"/>
    </location>
</feature>
<keyword evidence="6" id="KW-1133">Transmembrane helix</keyword>
<keyword evidence="6" id="KW-0472">Membrane</keyword>
<evidence type="ECO:0000256" key="4">
    <source>
        <dbReference type="ARBA" id="ARBA00022900"/>
    </source>
</evidence>
<evidence type="ECO:0000256" key="1">
    <source>
        <dbReference type="ARBA" id="ARBA00004613"/>
    </source>
</evidence>
<dbReference type="FunFam" id="4.10.410.10:FF:000011">
    <property type="entry name" value="Tissue factor pathway inhibitor"/>
    <property type="match status" value="1"/>
</dbReference>
<organism evidence="9 10">
    <name type="scientific">Petromyzon marinus</name>
    <name type="common">Sea lamprey</name>
    <dbReference type="NCBI Taxonomy" id="7757"/>
    <lineage>
        <taxon>Eukaryota</taxon>
        <taxon>Metazoa</taxon>
        <taxon>Chordata</taxon>
        <taxon>Craniata</taxon>
        <taxon>Vertebrata</taxon>
        <taxon>Cyclostomata</taxon>
        <taxon>Hyperoartia</taxon>
        <taxon>Petromyzontiformes</taxon>
        <taxon>Petromyzontidae</taxon>
        <taxon>Petromyzon</taxon>
    </lineage>
</organism>
<reference evidence="10" key="1">
    <citation type="submission" date="2025-08" db="UniProtKB">
        <authorList>
            <consortium name="RefSeq"/>
        </authorList>
    </citation>
    <scope>IDENTIFICATION</scope>
    <source>
        <tissue evidence="10">Sperm</tissue>
    </source>
</reference>
<dbReference type="PANTHER" id="PTHR10083">
    <property type="entry name" value="KUNITZ-TYPE PROTEASE INHIBITOR-RELATED"/>
    <property type="match status" value="1"/>
</dbReference>
<comment type="subcellular location">
    <subcellularLocation>
        <location evidence="1">Secreted</location>
    </subcellularLocation>
</comment>
<feature type="chain" id="PRO_5042586253" evidence="7">
    <location>
        <begin position="26"/>
        <end position="240"/>
    </location>
</feature>
<keyword evidence="6" id="KW-0812">Transmembrane</keyword>
<dbReference type="SUPFAM" id="SSF57362">
    <property type="entry name" value="BPTI-like"/>
    <property type="match status" value="1"/>
</dbReference>
<dbReference type="GO" id="GO:0005615">
    <property type="term" value="C:extracellular space"/>
    <property type="evidence" value="ECO:0007669"/>
    <property type="project" value="TreeGrafter"/>
</dbReference>
<dbReference type="PRINTS" id="PR00759">
    <property type="entry name" value="BASICPTASE"/>
</dbReference>
<keyword evidence="4" id="KW-0722">Serine protease inhibitor</keyword>